<dbReference type="PANTHER" id="PTHR30292:SF0">
    <property type="entry name" value="5-OXOPROLINASE SUBUNIT A"/>
    <property type="match status" value="1"/>
</dbReference>
<evidence type="ECO:0000256" key="1">
    <source>
        <dbReference type="HAMAP-Rule" id="MF_00691"/>
    </source>
</evidence>
<keyword evidence="1" id="KW-0067">ATP-binding</keyword>
<dbReference type="NCBIfam" id="NF003814">
    <property type="entry name" value="PRK05406.1-3"/>
    <property type="match status" value="1"/>
</dbReference>
<reference evidence="2 3" key="1">
    <citation type="submission" date="2018-05" db="EMBL/GenBank/DDBJ databases">
        <title>Complete genome sequence of Megasphaera sp. AJH120T, isolated from the ceca of a chicken.</title>
        <authorList>
            <person name="Maki J."/>
            <person name="Looft T."/>
        </authorList>
    </citation>
    <scope>NUCLEOTIDE SEQUENCE [LARGE SCALE GENOMIC DNA]</scope>
    <source>
        <strain evidence="2 3">AJH120</strain>
    </source>
</reference>
<sequence>MMKIDLNSDLGESFGMYTIGNDSDVLNYVSSANIACGMHAGDPFVMHKTVRLALERGVAVGAHPGFMDLNGFGRRNIVMKPDEIYDLIVYQVGALSAFVKAEGGRLQHVKPHGALYNMAAKDQAMSEAIAKAVYDVDPQLVLFGLAGSWLVKAGEAAGLQTASEVFADRTYQEDGSLTPRTQPNAMITDDAASIRQVLTMITEGKVRTATGKDIPVKADTVCIHGDSPKALAFARSIGEALQKEQIQITSFIHR</sequence>
<dbReference type="HAMAP" id="MF_00691">
    <property type="entry name" value="PxpA"/>
    <property type="match status" value="1"/>
</dbReference>
<keyword evidence="1" id="KW-0547">Nucleotide-binding</keyword>
<protein>
    <recommendedName>
        <fullName evidence="1">5-oxoprolinase subunit A</fullName>
        <shortName evidence="1">5-OPase subunit A</shortName>
        <ecNumber evidence="1">3.5.2.9</ecNumber>
    </recommendedName>
    <alternativeName>
        <fullName evidence="1">5-oxoprolinase (ATP-hydrolyzing) subunit A</fullName>
    </alternativeName>
</protein>
<dbReference type="AlphaFoldDB" id="A0A346AZ22"/>
<organism evidence="2 3">
    <name type="scientific">Megasphaera stantonii</name>
    <dbReference type="NCBI Taxonomy" id="2144175"/>
    <lineage>
        <taxon>Bacteria</taxon>
        <taxon>Bacillati</taxon>
        <taxon>Bacillota</taxon>
        <taxon>Negativicutes</taxon>
        <taxon>Veillonellales</taxon>
        <taxon>Veillonellaceae</taxon>
        <taxon>Megasphaera</taxon>
    </lineage>
</organism>
<keyword evidence="1" id="KW-0378">Hydrolase</keyword>
<dbReference type="PANTHER" id="PTHR30292">
    <property type="entry name" value="UNCHARACTERIZED PROTEIN YBGL-RELATED"/>
    <property type="match status" value="1"/>
</dbReference>
<dbReference type="NCBIfam" id="NF003816">
    <property type="entry name" value="PRK05406.1-5"/>
    <property type="match status" value="1"/>
</dbReference>
<dbReference type="Pfam" id="PF03746">
    <property type="entry name" value="LamB_YcsF"/>
    <property type="match status" value="1"/>
</dbReference>
<comment type="similarity">
    <text evidence="1">Belongs to the LamB/PxpA family.</text>
</comment>
<dbReference type="CDD" id="cd10787">
    <property type="entry name" value="LamB_YcsF_like"/>
    <property type="match status" value="1"/>
</dbReference>
<comment type="catalytic activity">
    <reaction evidence="1">
        <text>5-oxo-L-proline + ATP + 2 H2O = L-glutamate + ADP + phosphate + H(+)</text>
        <dbReference type="Rhea" id="RHEA:10348"/>
        <dbReference type="ChEBI" id="CHEBI:15377"/>
        <dbReference type="ChEBI" id="CHEBI:15378"/>
        <dbReference type="ChEBI" id="CHEBI:29985"/>
        <dbReference type="ChEBI" id="CHEBI:30616"/>
        <dbReference type="ChEBI" id="CHEBI:43474"/>
        <dbReference type="ChEBI" id="CHEBI:58402"/>
        <dbReference type="ChEBI" id="CHEBI:456216"/>
        <dbReference type="EC" id="3.5.2.9"/>
    </reaction>
</comment>
<dbReference type="InterPro" id="IPR011330">
    <property type="entry name" value="Glyco_hydro/deAcase_b/a-brl"/>
</dbReference>
<dbReference type="GO" id="GO:0005524">
    <property type="term" value="F:ATP binding"/>
    <property type="evidence" value="ECO:0007669"/>
    <property type="project" value="UniProtKB-UniRule"/>
</dbReference>
<evidence type="ECO:0000313" key="2">
    <source>
        <dbReference type="EMBL" id="AXL21115.1"/>
    </source>
</evidence>
<dbReference type="Gene3D" id="3.20.20.370">
    <property type="entry name" value="Glycoside hydrolase/deacetylase"/>
    <property type="match status" value="1"/>
</dbReference>
<comment type="function">
    <text evidence="1">Catalyzes the cleavage of 5-oxoproline to form L-glutamate coupled to the hydrolysis of ATP to ADP and inorganic phosphate.</text>
</comment>
<accession>A0A346AZ22</accession>
<evidence type="ECO:0000313" key="3">
    <source>
        <dbReference type="Proteomes" id="UP000254337"/>
    </source>
</evidence>
<dbReference type="SUPFAM" id="SSF88713">
    <property type="entry name" value="Glycoside hydrolase/deacetylase"/>
    <property type="match status" value="1"/>
</dbReference>
<dbReference type="KEGG" id="meg:DKB62_05800"/>
<proteinExistence type="inferred from homology"/>
<name>A0A346AZ22_9FIRM</name>
<dbReference type="EC" id="3.5.2.9" evidence="1"/>
<dbReference type="RefSeq" id="WP_107196153.1">
    <property type="nucleotide sequence ID" value="NZ_CP029462.1"/>
</dbReference>
<comment type="subunit">
    <text evidence="1">Forms a complex composed of PxpA, PxpB and PxpC.</text>
</comment>
<keyword evidence="3" id="KW-1185">Reference proteome</keyword>
<dbReference type="GO" id="GO:0017168">
    <property type="term" value="F:5-oxoprolinase (ATP-hydrolyzing) activity"/>
    <property type="evidence" value="ECO:0007669"/>
    <property type="project" value="UniProtKB-UniRule"/>
</dbReference>
<dbReference type="OrthoDB" id="9773478at2"/>
<dbReference type="GO" id="GO:0005975">
    <property type="term" value="P:carbohydrate metabolic process"/>
    <property type="evidence" value="ECO:0007669"/>
    <property type="project" value="InterPro"/>
</dbReference>
<dbReference type="InterPro" id="IPR005501">
    <property type="entry name" value="LamB/YcsF/PxpA-like"/>
</dbReference>
<gene>
    <name evidence="1" type="primary">pxpA</name>
    <name evidence="2" type="ORF">DKB62_05800</name>
</gene>
<dbReference type="EMBL" id="CP029462">
    <property type="protein sequence ID" value="AXL21115.1"/>
    <property type="molecule type" value="Genomic_DNA"/>
</dbReference>
<dbReference type="Proteomes" id="UP000254337">
    <property type="component" value="Chromosome"/>
</dbReference>